<dbReference type="PANTHER" id="PTHR35391:SF7">
    <property type="entry name" value="C2H2-TYPE DOMAIN-CONTAINING PROTEIN"/>
    <property type="match status" value="1"/>
</dbReference>
<name>A0ABR0K0S8_9EURO</name>
<gene>
    <name evidence="3" type="ORF">LTR24_008672</name>
</gene>
<dbReference type="Proteomes" id="UP001345013">
    <property type="component" value="Unassembled WGS sequence"/>
</dbReference>
<evidence type="ECO:0000313" key="3">
    <source>
        <dbReference type="EMBL" id="KAK5080110.1"/>
    </source>
</evidence>
<sequence length="535" mass="60327">MNCPRDDLAKLVKACFGAFGQLRSLKQRNADTQTSVFNAIVAFNAWEDEAGRLRIWSGNLGAHQTGSSSLSYRLRHAPSIKQEVIETLEVVLGALNEAVDLFNENIVSGSISDEGYVVELYKDVVDSTKGLFRLSTAIRNPSRRDQILERTDIDRSMEPLDQSHVRDKLPKASNLLVERLGRANTQRRANLRYLQRHHEKLAQGLLDEDDDYKSKLSGTVATNLETHLITGQDDDSVSVAASATSYAPSLFDSTKRFPSKPKPTTLDGRFECPLCFYIIKTDSIAAWRKHVFVDLQPYVCLLADCSYANKLFINRREWFTHEKQQHFNRGQSLSHCPLCLEALSSLTAEKHLGRHLEDLALFTLPSVLFDDEEEEEEVGSNLEKEESTGEEWWSDYLERMEQQQDTEQLPPSILPPNVSPTRRPYPETPSPLSGYYSGVFDKPSQAYGLPGQYPQMPTPRSGHTFGKTAIKGNAKVHQGNILDSTRPSVNEKKQTCGDAKAENETNKFDGDVTTEFAKEFYLRAREASQPRMTEQ</sequence>
<proteinExistence type="predicted"/>
<keyword evidence="4" id="KW-1185">Reference proteome</keyword>
<protein>
    <recommendedName>
        <fullName evidence="2">Oxidoreductase acuF-like C2H2 type zinc-finger domain-containing protein</fullName>
    </recommendedName>
</protein>
<dbReference type="PANTHER" id="PTHR35391">
    <property type="entry name" value="C2H2-TYPE DOMAIN-CONTAINING PROTEIN-RELATED"/>
    <property type="match status" value="1"/>
</dbReference>
<evidence type="ECO:0000256" key="1">
    <source>
        <dbReference type="SAM" id="MobiDB-lite"/>
    </source>
</evidence>
<organism evidence="3 4">
    <name type="scientific">Lithohypha guttulata</name>
    <dbReference type="NCBI Taxonomy" id="1690604"/>
    <lineage>
        <taxon>Eukaryota</taxon>
        <taxon>Fungi</taxon>
        <taxon>Dikarya</taxon>
        <taxon>Ascomycota</taxon>
        <taxon>Pezizomycotina</taxon>
        <taxon>Eurotiomycetes</taxon>
        <taxon>Chaetothyriomycetidae</taxon>
        <taxon>Chaetothyriales</taxon>
        <taxon>Trichomeriaceae</taxon>
        <taxon>Lithohypha</taxon>
    </lineage>
</organism>
<dbReference type="InterPro" id="IPR058925">
    <property type="entry name" value="zf-C2H2_AcuF"/>
</dbReference>
<evidence type="ECO:0000313" key="4">
    <source>
        <dbReference type="Proteomes" id="UP001345013"/>
    </source>
</evidence>
<feature type="domain" description="Oxidoreductase acuF-like C2H2 type zinc-finger" evidence="2">
    <location>
        <begin position="268"/>
        <end position="295"/>
    </location>
</feature>
<comment type="caution">
    <text evidence="3">The sequence shown here is derived from an EMBL/GenBank/DDBJ whole genome shotgun (WGS) entry which is preliminary data.</text>
</comment>
<accession>A0ABR0K0S8</accession>
<dbReference type="EMBL" id="JAVRRG010000157">
    <property type="protein sequence ID" value="KAK5080110.1"/>
    <property type="molecule type" value="Genomic_DNA"/>
</dbReference>
<feature type="region of interest" description="Disordered" evidence="1">
    <location>
        <begin position="404"/>
        <end position="425"/>
    </location>
</feature>
<reference evidence="3 4" key="1">
    <citation type="submission" date="2023-08" db="EMBL/GenBank/DDBJ databases">
        <title>Black Yeasts Isolated from many extreme environments.</title>
        <authorList>
            <person name="Coleine C."/>
            <person name="Stajich J.E."/>
            <person name="Selbmann L."/>
        </authorList>
    </citation>
    <scope>NUCLEOTIDE SEQUENCE [LARGE SCALE GENOMIC DNA]</scope>
    <source>
        <strain evidence="3 4">CCFEE 5885</strain>
    </source>
</reference>
<dbReference type="Pfam" id="PF26082">
    <property type="entry name" value="zf-C2H2_AcuF"/>
    <property type="match status" value="1"/>
</dbReference>
<evidence type="ECO:0000259" key="2">
    <source>
        <dbReference type="Pfam" id="PF26082"/>
    </source>
</evidence>